<protein>
    <recommendedName>
        <fullName evidence="1">MULE transposase domain-containing protein</fullName>
    </recommendedName>
</protein>
<dbReference type="EMBL" id="KN880498">
    <property type="protein sequence ID" value="KIY68664.1"/>
    <property type="molecule type" value="Genomic_DNA"/>
</dbReference>
<dbReference type="Pfam" id="PF10551">
    <property type="entry name" value="MULE"/>
    <property type="match status" value="1"/>
</dbReference>
<evidence type="ECO:0000313" key="3">
    <source>
        <dbReference type="Proteomes" id="UP000054007"/>
    </source>
</evidence>
<dbReference type="AlphaFoldDB" id="A0A0D7BEU7"/>
<gene>
    <name evidence="2" type="ORF">CYLTODRAFT_252877</name>
</gene>
<reference evidence="2 3" key="1">
    <citation type="journal article" date="2015" name="Fungal Genet. Biol.">
        <title>Evolution of novel wood decay mechanisms in Agaricales revealed by the genome sequences of Fistulina hepatica and Cylindrobasidium torrendii.</title>
        <authorList>
            <person name="Floudas D."/>
            <person name="Held B.W."/>
            <person name="Riley R."/>
            <person name="Nagy L.G."/>
            <person name="Koehler G."/>
            <person name="Ransdell A.S."/>
            <person name="Younus H."/>
            <person name="Chow J."/>
            <person name="Chiniquy J."/>
            <person name="Lipzen A."/>
            <person name="Tritt A."/>
            <person name="Sun H."/>
            <person name="Haridas S."/>
            <person name="LaButti K."/>
            <person name="Ohm R.A."/>
            <person name="Kues U."/>
            <person name="Blanchette R.A."/>
            <person name="Grigoriev I.V."/>
            <person name="Minto R.E."/>
            <person name="Hibbett D.S."/>
        </authorList>
    </citation>
    <scope>NUCLEOTIDE SEQUENCE [LARGE SCALE GENOMIC DNA]</scope>
    <source>
        <strain evidence="2 3">FP15055 ss-10</strain>
    </source>
</reference>
<accession>A0A0D7BEU7</accession>
<sequence length="327" mass="37308">MDRHDCGGWLRISIHDERVNEARIRLSHRHHKPYVSISMTPEQLKTVYDMRNQSPSKIWDYILQHDPNTELTEKQVQAEWTRINQDHWRLDTDQVKSATMLLERLEGADVEVFPITPRENASAIAFGFKEVLTGLGETVEEVLMDSTWKTNALGYELYSIVAEMNGQAVPLAFMFVTLLESAQEGTKGALLRQFIQAITHHCPNIMFTLSDKDILEIDGFRIEIPNAKHQLCYWHGIKYIEKRLGENRPPAAYDPRIAHAVFDFVDPTWAPGVTMSWLEDGVHPDDAEISEPPETLKIKINLATLTAEAISIPRVKTVSISFFPFGT</sequence>
<dbReference type="OrthoDB" id="3262412at2759"/>
<feature type="domain" description="MULE transposase" evidence="1">
    <location>
        <begin position="142"/>
        <end position="238"/>
    </location>
</feature>
<dbReference type="Proteomes" id="UP000054007">
    <property type="component" value="Unassembled WGS sequence"/>
</dbReference>
<dbReference type="InterPro" id="IPR018289">
    <property type="entry name" value="MULE_transposase_dom"/>
</dbReference>
<organism evidence="2 3">
    <name type="scientific">Cylindrobasidium torrendii FP15055 ss-10</name>
    <dbReference type="NCBI Taxonomy" id="1314674"/>
    <lineage>
        <taxon>Eukaryota</taxon>
        <taxon>Fungi</taxon>
        <taxon>Dikarya</taxon>
        <taxon>Basidiomycota</taxon>
        <taxon>Agaricomycotina</taxon>
        <taxon>Agaricomycetes</taxon>
        <taxon>Agaricomycetidae</taxon>
        <taxon>Agaricales</taxon>
        <taxon>Marasmiineae</taxon>
        <taxon>Physalacriaceae</taxon>
        <taxon>Cylindrobasidium</taxon>
    </lineage>
</organism>
<proteinExistence type="predicted"/>
<evidence type="ECO:0000313" key="2">
    <source>
        <dbReference type="EMBL" id="KIY68664.1"/>
    </source>
</evidence>
<evidence type="ECO:0000259" key="1">
    <source>
        <dbReference type="Pfam" id="PF10551"/>
    </source>
</evidence>
<keyword evidence="3" id="KW-1185">Reference proteome</keyword>
<name>A0A0D7BEU7_9AGAR</name>